<dbReference type="PROSITE" id="PS50069">
    <property type="entry name" value="CULLIN_2"/>
    <property type="match status" value="1"/>
</dbReference>
<dbReference type="Gene3D" id="4.10.1030.10">
    <property type="entry name" value="Ring Box Chain A, domain 5"/>
    <property type="match status" value="1"/>
</dbReference>
<dbReference type="SUPFAM" id="SSF75632">
    <property type="entry name" value="Cullin homology domain"/>
    <property type="match status" value="1"/>
</dbReference>
<dbReference type="FunFam" id="1.20.1310.10:FF:000002">
    <property type="entry name" value="cullin-3 isoform X1"/>
    <property type="match status" value="1"/>
</dbReference>
<name>A0A9J6FFR7_HAELO</name>
<dbReference type="InterPro" id="IPR001373">
    <property type="entry name" value="Cullin_N"/>
</dbReference>
<keyword evidence="2" id="KW-1017">Isopeptide bond</keyword>
<keyword evidence="10" id="KW-1185">Reference proteome</keyword>
<dbReference type="InterPro" id="IPR059120">
    <property type="entry name" value="Cullin-like_AB"/>
</dbReference>
<comment type="caution">
    <text evidence="9">The sequence shown here is derived from an EMBL/GenBank/DDBJ whole genome shotgun (WGS) entry which is preliminary data.</text>
</comment>
<evidence type="ECO:0000256" key="1">
    <source>
        <dbReference type="ARBA" id="ARBA00006019"/>
    </source>
</evidence>
<evidence type="ECO:0000256" key="3">
    <source>
        <dbReference type="ARBA" id="ARBA00022786"/>
    </source>
</evidence>
<feature type="region of interest" description="Disordered" evidence="7">
    <location>
        <begin position="1"/>
        <end position="21"/>
    </location>
</feature>
<dbReference type="PANTHER" id="PTHR11932">
    <property type="entry name" value="CULLIN"/>
    <property type="match status" value="1"/>
</dbReference>
<evidence type="ECO:0000256" key="7">
    <source>
        <dbReference type="SAM" id="MobiDB-lite"/>
    </source>
</evidence>
<dbReference type="Proteomes" id="UP000821853">
    <property type="component" value="Unassembled WGS sequence"/>
</dbReference>
<dbReference type="FunFam" id="1.10.10.10:FF:000014">
    <property type="entry name" value="Cullin 1"/>
    <property type="match status" value="1"/>
</dbReference>
<dbReference type="Pfam" id="PF10557">
    <property type="entry name" value="Cullin_Nedd8"/>
    <property type="match status" value="1"/>
</dbReference>
<feature type="domain" description="Cullin family profile" evidence="8">
    <location>
        <begin position="414"/>
        <end position="642"/>
    </location>
</feature>
<dbReference type="OrthoDB" id="6420974at2759"/>
<dbReference type="FunFam" id="1.20.1310.10:FF:000019">
    <property type="entry name" value="Cullin 1"/>
    <property type="match status" value="1"/>
</dbReference>
<accession>A0A9J6FFR7</accession>
<evidence type="ECO:0000256" key="4">
    <source>
        <dbReference type="ARBA" id="ARBA00022843"/>
    </source>
</evidence>
<evidence type="ECO:0000313" key="9">
    <source>
        <dbReference type="EMBL" id="KAH9365166.1"/>
    </source>
</evidence>
<dbReference type="InterPro" id="IPR016159">
    <property type="entry name" value="Cullin_repeat-like_dom_sf"/>
</dbReference>
<dbReference type="SUPFAM" id="SSF74788">
    <property type="entry name" value="Cullin repeat-like"/>
    <property type="match status" value="1"/>
</dbReference>
<proteinExistence type="inferred from homology"/>
<dbReference type="AlphaFoldDB" id="A0A9J6FFR7"/>
<dbReference type="Pfam" id="PF26557">
    <property type="entry name" value="Cullin_AB"/>
    <property type="match status" value="1"/>
</dbReference>
<dbReference type="VEuPathDB" id="VectorBase:HLOH_050732"/>
<dbReference type="SMART" id="SM00884">
    <property type="entry name" value="Cullin_Nedd8"/>
    <property type="match status" value="1"/>
</dbReference>
<dbReference type="InterPro" id="IPR036317">
    <property type="entry name" value="Cullin_homology_sf"/>
</dbReference>
<evidence type="ECO:0000259" key="8">
    <source>
        <dbReference type="PROSITE" id="PS50069"/>
    </source>
</evidence>
<sequence>MAAGGDPVKGEAIAPPQQTEPEDTWERLLEGIQQVYHCNPAGMSRGRYMELYNCVFNYASSTSWNSIIANTTTGTPPDQSLMLQLYGRIETFLESYLESLSADGEYLTKEPFLRFYVYTWEKYKFSSAVLDGICTFLNRTCPRRMRPLKKKPCFDIYDLALILWNRVFIFKFKDQLMNSVLRLIEKARNGEEIDAALIRVVLTSYVEVGVDNDDPADKKHGLKTYETVFHNSFLEATPCYYGRVITEYLDRYGASEYVKWVDVSLREEKRRVQLYMHESTLKPLLGICEKVLIDDHLEVFYDEFKHLLKSDTQNKIGQLLKVLSHSKCGLEHLQVLFEEHVQADGQASLESIAEKALHNPTMYVCALLEVHKKYSTLVSSEFINPAGFITSLDNACGKLVNSNAVTSLANSSAKSAELLARYCGDLLNKTTRNPHVTDIEDGLNEAAVLFKYLDDKDVFQKFYACMLAKRLVNQMSVSEDAERCMISKLKQAGGLEYTSNVQRLLQDFSLSKNLNEEFKNFAKHCAGPIALDFTAVVVTSCVWPFKEQATCNVPLMLLPCSQLFLAFYGGRYSSRTLTWLHNVSSGELATNCFKNTHALQASMFQMAVLLQYNSELSFNVRKLQENTGISMVTLIAVLQSLLKCRLLVHAEEGTEDTSSQAASQLQAEAVLYLNENYSNKRVRVNINVPMKAEVKVEQKTADKRVRDDRKLYIQATIVRIMKARKTLKHKDLVAEVLSQLSPRFKPEVLAVKACIDILLEKEYIERAPEGVDVYNYVA</sequence>
<dbReference type="InterPro" id="IPR019559">
    <property type="entry name" value="Cullin_neddylation_domain"/>
</dbReference>
<dbReference type="InterPro" id="IPR045093">
    <property type="entry name" value="Cullin"/>
</dbReference>
<dbReference type="FunFam" id="1.20.1310.10:FF:000001">
    <property type="entry name" value="Cullin 3"/>
    <property type="match status" value="1"/>
</dbReference>
<reference evidence="9 10" key="1">
    <citation type="journal article" date="2020" name="Cell">
        <title>Large-Scale Comparative Analyses of Tick Genomes Elucidate Their Genetic Diversity and Vector Capacities.</title>
        <authorList>
            <consortium name="Tick Genome and Microbiome Consortium (TIGMIC)"/>
            <person name="Jia N."/>
            <person name="Wang J."/>
            <person name="Shi W."/>
            <person name="Du L."/>
            <person name="Sun Y."/>
            <person name="Zhan W."/>
            <person name="Jiang J.F."/>
            <person name="Wang Q."/>
            <person name="Zhang B."/>
            <person name="Ji P."/>
            <person name="Bell-Sakyi L."/>
            <person name="Cui X.M."/>
            <person name="Yuan T.T."/>
            <person name="Jiang B.G."/>
            <person name="Yang W.F."/>
            <person name="Lam T.T."/>
            <person name="Chang Q.C."/>
            <person name="Ding S.J."/>
            <person name="Wang X.J."/>
            <person name="Zhu J.G."/>
            <person name="Ruan X.D."/>
            <person name="Zhao L."/>
            <person name="Wei J.T."/>
            <person name="Ye R.Z."/>
            <person name="Que T.C."/>
            <person name="Du C.H."/>
            <person name="Zhou Y.H."/>
            <person name="Cheng J.X."/>
            <person name="Dai P.F."/>
            <person name="Guo W.B."/>
            <person name="Han X.H."/>
            <person name="Huang E.J."/>
            <person name="Li L.F."/>
            <person name="Wei W."/>
            <person name="Gao Y.C."/>
            <person name="Liu J.Z."/>
            <person name="Shao H.Z."/>
            <person name="Wang X."/>
            <person name="Wang C.C."/>
            <person name="Yang T.C."/>
            <person name="Huo Q.B."/>
            <person name="Li W."/>
            <person name="Chen H.Y."/>
            <person name="Chen S.E."/>
            <person name="Zhou L.G."/>
            <person name="Ni X.B."/>
            <person name="Tian J.H."/>
            <person name="Sheng Y."/>
            <person name="Liu T."/>
            <person name="Pan Y.S."/>
            <person name="Xia L.Y."/>
            <person name="Li J."/>
            <person name="Zhao F."/>
            <person name="Cao W.C."/>
        </authorList>
    </citation>
    <scope>NUCLEOTIDE SEQUENCE [LARGE SCALE GENOMIC DNA]</scope>
    <source>
        <strain evidence="9">HaeL-2018</strain>
    </source>
</reference>
<evidence type="ECO:0000256" key="5">
    <source>
        <dbReference type="PROSITE-ProRule" id="PRU00330"/>
    </source>
</evidence>
<keyword evidence="4" id="KW-0832">Ubl conjugation</keyword>
<dbReference type="SUPFAM" id="SSF46785">
    <property type="entry name" value="Winged helix' DNA-binding domain"/>
    <property type="match status" value="1"/>
</dbReference>
<evidence type="ECO:0000256" key="2">
    <source>
        <dbReference type="ARBA" id="ARBA00022499"/>
    </source>
</evidence>
<dbReference type="EMBL" id="JABSTR010000003">
    <property type="protein sequence ID" value="KAH9365166.1"/>
    <property type="molecule type" value="Genomic_DNA"/>
</dbReference>
<evidence type="ECO:0000256" key="6">
    <source>
        <dbReference type="RuleBase" id="RU003829"/>
    </source>
</evidence>
<dbReference type="InterPro" id="IPR016157">
    <property type="entry name" value="Cullin_CS"/>
</dbReference>
<gene>
    <name evidence="9" type="ORF">HPB48_015768</name>
</gene>
<dbReference type="InterPro" id="IPR016158">
    <property type="entry name" value="Cullin_homology"/>
</dbReference>
<dbReference type="GO" id="GO:0031461">
    <property type="term" value="C:cullin-RING ubiquitin ligase complex"/>
    <property type="evidence" value="ECO:0007669"/>
    <property type="project" value="InterPro"/>
</dbReference>
<dbReference type="Gene3D" id="1.10.10.10">
    <property type="entry name" value="Winged helix-like DNA-binding domain superfamily/Winged helix DNA-binding domain"/>
    <property type="match status" value="2"/>
</dbReference>
<comment type="similarity">
    <text evidence="1 5 6">Belongs to the cullin family.</text>
</comment>
<dbReference type="InterPro" id="IPR036388">
    <property type="entry name" value="WH-like_DNA-bd_sf"/>
</dbReference>
<protein>
    <recommendedName>
        <fullName evidence="8">Cullin family profile domain-containing protein</fullName>
    </recommendedName>
</protein>
<dbReference type="InterPro" id="IPR036390">
    <property type="entry name" value="WH_DNA-bd_sf"/>
</dbReference>
<keyword evidence="3" id="KW-0833">Ubl conjugation pathway</keyword>
<dbReference type="PROSITE" id="PS01256">
    <property type="entry name" value="CULLIN_1"/>
    <property type="match status" value="1"/>
</dbReference>
<organism evidence="9 10">
    <name type="scientific">Haemaphysalis longicornis</name>
    <name type="common">Bush tick</name>
    <dbReference type="NCBI Taxonomy" id="44386"/>
    <lineage>
        <taxon>Eukaryota</taxon>
        <taxon>Metazoa</taxon>
        <taxon>Ecdysozoa</taxon>
        <taxon>Arthropoda</taxon>
        <taxon>Chelicerata</taxon>
        <taxon>Arachnida</taxon>
        <taxon>Acari</taxon>
        <taxon>Parasitiformes</taxon>
        <taxon>Ixodida</taxon>
        <taxon>Ixodoidea</taxon>
        <taxon>Ixodidae</taxon>
        <taxon>Haemaphysalinae</taxon>
        <taxon>Haemaphysalis</taxon>
    </lineage>
</organism>
<dbReference type="Pfam" id="PF00888">
    <property type="entry name" value="Cullin"/>
    <property type="match status" value="1"/>
</dbReference>
<evidence type="ECO:0000313" key="10">
    <source>
        <dbReference type="Proteomes" id="UP000821853"/>
    </source>
</evidence>
<dbReference type="Gene3D" id="1.20.1310.10">
    <property type="entry name" value="Cullin Repeats"/>
    <property type="match status" value="4"/>
</dbReference>
<dbReference type="GO" id="GO:0031625">
    <property type="term" value="F:ubiquitin protein ligase binding"/>
    <property type="evidence" value="ECO:0007669"/>
    <property type="project" value="InterPro"/>
</dbReference>
<dbReference type="SMART" id="SM00182">
    <property type="entry name" value="CULLIN"/>
    <property type="match status" value="1"/>
</dbReference>
<dbReference type="GO" id="GO:0006511">
    <property type="term" value="P:ubiquitin-dependent protein catabolic process"/>
    <property type="evidence" value="ECO:0007669"/>
    <property type="project" value="InterPro"/>
</dbReference>